<evidence type="ECO:0000313" key="2">
    <source>
        <dbReference type="Proteomes" id="UP001594351"/>
    </source>
</evidence>
<dbReference type="EMBL" id="JBHPBY010000220">
    <property type="protein sequence ID" value="MFC1851738.1"/>
    <property type="molecule type" value="Genomic_DNA"/>
</dbReference>
<organism evidence="1 2">
    <name type="scientific">candidate division CSSED10-310 bacterium</name>
    <dbReference type="NCBI Taxonomy" id="2855610"/>
    <lineage>
        <taxon>Bacteria</taxon>
        <taxon>Bacteria division CSSED10-310</taxon>
    </lineage>
</organism>
<name>A0ABV6YZY7_UNCC1</name>
<protein>
    <submittedName>
        <fullName evidence="1">Uncharacterized protein</fullName>
    </submittedName>
</protein>
<proteinExistence type="predicted"/>
<dbReference type="Proteomes" id="UP001594351">
    <property type="component" value="Unassembled WGS sequence"/>
</dbReference>
<evidence type="ECO:0000313" key="1">
    <source>
        <dbReference type="EMBL" id="MFC1851738.1"/>
    </source>
</evidence>
<accession>A0ABV6YZY7</accession>
<reference evidence="1 2" key="1">
    <citation type="submission" date="2024-09" db="EMBL/GenBank/DDBJ databases">
        <title>Laminarin stimulates single cell rates of sulfate reduction while oxygen inhibits transcriptomic activity in coastal marine sediment.</title>
        <authorList>
            <person name="Lindsay M."/>
            <person name="Orcutt B."/>
            <person name="Emerson D."/>
            <person name="Stepanauskas R."/>
            <person name="D'Angelo T."/>
        </authorList>
    </citation>
    <scope>NUCLEOTIDE SEQUENCE [LARGE SCALE GENOMIC DNA]</scope>
    <source>
        <strain evidence="1">SAG AM-311-K15</strain>
    </source>
</reference>
<gene>
    <name evidence="1" type="ORF">ACFL27_16225</name>
</gene>
<sequence>MFTKAASQKRMFVLSPIFSQAIYYGDQSDRVYSVVGRKMTSTYFPSAWHAKASTSTRRRQYAFTHFSPPPCNHDHLARLATTFVRNPG</sequence>
<keyword evidence="2" id="KW-1185">Reference proteome</keyword>
<comment type="caution">
    <text evidence="1">The sequence shown here is derived from an EMBL/GenBank/DDBJ whole genome shotgun (WGS) entry which is preliminary data.</text>
</comment>